<organism evidence="1 2">
    <name type="scientific">Alicyclobacillus dauci</name>
    <dbReference type="NCBI Taxonomy" id="1475485"/>
    <lineage>
        <taxon>Bacteria</taxon>
        <taxon>Bacillati</taxon>
        <taxon>Bacillota</taxon>
        <taxon>Bacilli</taxon>
        <taxon>Bacillales</taxon>
        <taxon>Alicyclobacillaceae</taxon>
        <taxon>Alicyclobacillus</taxon>
    </lineage>
</organism>
<evidence type="ECO:0000313" key="2">
    <source>
        <dbReference type="Proteomes" id="UP001164803"/>
    </source>
</evidence>
<sequence>MMKMDTVYQQLKDWGELIITTDAGDTFEIHLGDTTLIWKIA</sequence>
<dbReference type="Proteomes" id="UP001164803">
    <property type="component" value="Chromosome"/>
</dbReference>
<reference evidence="1" key="1">
    <citation type="submission" date="2022-08" db="EMBL/GenBank/DDBJ databases">
        <title>Alicyclobacillus dauci DSM2870, complete genome.</title>
        <authorList>
            <person name="Wang Q."/>
            <person name="Cai R."/>
            <person name="Wang Z."/>
        </authorList>
    </citation>
    <scope>NUCLEOTIDE SEQUENCE</scope>
    <source>
        <strain evidence="1">DSM 28700</strain>
    </source>
</reference>
<evidence type="ECO:0000313" key="1">
    <source>
        <dbReference type="EMBL" id="WAH37560.1"/>
    </source>
</evidence>
<keyword evidence="2" id="KW-1185">Reference proteome</keyword>
<dbReference type="RefSeq" id="WP_268045062.1">
    <property type="nucleotide sequence ID" value="NZ_CP104064.1"/>
</dbReference>
<gene>
    <name evidence="1" type="ORF">NZD86_03235</name>
</gene>
<name>A0ABY6Z3W6_9BACL</name>
<proteinExistence type="predicted"/>
<dbReference type="EMBL" id="CP104064">
    <property type="protein sequence ID" value="WAH37560.1"/>
    <property type="molecule type" value="Genomic_DNA"/>
</dbReference>
<accession>A0ABY6Z3W6</accession>
<protein>
    <submittedName>
        <fullName evidence="1">Uncharacterized protein</fullName>
    </submittedName>
</protein>